<dbReference type="Proteomes" id="UP001152531">
    <property type="component" value="Unassembled WGS sequence"/>
</dbReference>
<gene>
    <name evidence="1" type="ORF">CLIB1444_02S19174</name>
</gene>
<protein>
    <submittedName>
        <fullName evidence="1">Protease Axl1p</fullName>
    </submittedName>
</protein>
<keyword evidence="2" id="KW-1185">Reference proteome</keyword>
<dbReference type="EMBL" id="CALSDN010000002">
    <property type="protein sequence ID" value="CAH6719901.1"/>
    <property type="molecule type" value="Genomic_DNA"/>
</dbReference>
<comment type="caution">
    <text evidence="1">The sequence shown here is derived from an EMBL/GenBank/DDBJ whole genome shotgun (WGS) entry which is preliminary data.</text>
</comment>
<name>A0ACA9Y4P1_9ASCO</name>
<evidence type="ECO:0000313" key="1">
    <source>
        <dbReference type="EMBL" id="CAH6719901.1"/>
    </source>
</evidence>
<organism evidence="1 2">
    <name type="scientific">[Candida] jaroonii</name>
    <dbReference type="NCBI Taxonomy" id="467808"/>
    <lineage>
        <taxon>Eukaryota</taxon>
        <taxon>Fungi</taxon>
        <taxon>Dikarya</taxon>
        <taxon>Ascomycota</taxon>
        <taxon>Saccharomycotina</taxon>
        <taxon>Pichiomycetes</taxon>
        <taxon>Debaryomycetaceae</taxon>
        <taxon>Yamadazyma</taxon>
    </lineage>
</organism>
<evidence type="ECO:0000313" key="2">
    <source>
        <dbReference type="Proteomes" id="UP001152531"/>
    </source>
</evidence>
<sequence length="1063" mass="123359">MSYYITKAEFKVPLSKFDHDTRAIKLENGLDCILITDPNAKSTGVSLSVNSGSNNDGGVEGLAHLMEHIIFTNSKDFPRPYALIQNVRRTGGEVNAFTTFNQTVFYLEVPNTSKSASEINPEIISDKPILSYLLEVFASNLKRPSFNNDLIISEIRDINEEHSMNVSSISKRFYHCLKLISDSTFKSFATGSMETLNLKCKKQLIQYHKDNFIGSNMKLIMKGPQSCNTLQKLVISCFQGINKGNSRTINLPGIFSSKSRKQLLYVNDGANMMRIVFPINNLNDNRIQITKLWIELFGNEEQNSLCDILYQMNLASDVLVFDQFIDFNNLVIIIELKLTKSGKHRVTFILFCITYFISLVTEVSYHQLQRYIDDFLESENLRFIYKESDNGLMNEITNLTELMNVVQYEHLFFGYRPMRLASKLFISESKRIFHIDNLKIILFSDISTNDFPSIVLNTYDKNYDIKYSIFEIDTLNASSEDHRILKQWLKFPKRNKFLQISGAYIPIPSISEPTLNYHIKYEVDKRPYLIEHSPEFELWFDRGSNYNHRIFTSFEMLTIKSFPNCMDFFALELIAEILGDDFKVKLYSAERIDFSWSIFTALNSSNSLTFNLNGLAMNYSKVLVEFIEIIKQGLSILSTITYSKFVKARVRIRKKYEDLENEESLAQSVGILYCLIDKNVYSPFEVLETIELIELDDVLSVNNKLNNCYTSILINGDCDLETAYEISSTISRLTKHLHQGKLHEPPTFLGSYNPFVGKVRYEYSSQQKHCLFYINLGPRESIYIRTISKLVEFIMSLHVHKLRYPRKLGYKIGSSLRIFRKVIGVFIFIESNEYNFPTLDSNIEDLLHEIEVYVDGLNESEFFEEVLLPCINAIGFTSVSHSSPSIVFDMPPSRSSTNFDSVSGNYFEHKGIWEKIINRIYRFEGKNGNERIDINLLRSISRSEFLRFFENKISPDSESRSIISITNEVNKEQLMEELEIYLTSKKIVISGQRRNQLLELKDIDLIKKELRIQRFSNPKKLNHLYPPAQKEKLLKEIEDYHEYCDPIPMDQHLRALEPFKDNY</sequence>
<keyword evidence="1" id="KW-0378">Hydrolase</keyword>
<accession>A0ACA9Y4P1</accession>
<keyword evidence="1" id="KW-0645">Protease</keyword>
<reference evidence="1" key="1">
    <citation type="submission" date="2022-06" db="EMBL/GenBank/DDBJ databases">
        <authorList>
            <person name="Legras J.-L."/>
            <person name="Devillers H."/>
            <person name="Grondin C."/>
        </authorList>
    </citation>
    <scope>NUCLEOTIDE SEQUENCE</scope>
    <source>
        <strain evidence="1">CLIB 1444</strain>
    </source>
</reference>
<proteinExistence type="predicted"/>